<evidence type="ECO:0000256" key="11">
    <source>
        <dbReference type="ARBA" id="ARBA00022840"/>
    </source>
</evidence>
<evidence type="ECO:0000256" key="13">
    <source>
        <dbReference type="ARBA" id="ARBA00022912"/>
    </source>
</evidence>
<name>A0A3S2VP33_9PROT</name>
<dbReference type="InterPro" id="IPR036097">
    <property type="entry name" value="HisK_dim/P_sf"/>
</dbReference>
<comment type="catalytic activity">
    <reaction evidence="1">
        <text>ATP + protein L-histidine = ADP + protein N-phospho-L-histidine.</text>
        <dbReference type="EC" id="2.7.13.3"/>
    </reaction>
</comment>
<dbReference type="InterPro" id="IPR003594">
    <property type="entry name" value="HATPase_dom"/>
</dbReference>
<keyword evidence="15" id="KW-0346">Stress response</keyword>
<evidence type="ECO:0000259" key="20">
    <source>
        <dbReference type="PROSITE" id="PS50109"/>
    </source>
</evidence>
<keyword evidence="19" id="KW-0472">Membrane</keyword>
<dbReference type="OrthoDB" id="9784218at2"/>
<feature type="domain" description="Histidine kinase" evidence="20">
    <location>
        <begin position="248"/>
        <end position="448"/>
    </location>
</feature>
<evidence type="ECO:0000256" key="16">
    <source>
        <dbReference type="ARBA" id="ARBA00023211"/>
    </source>
</evidence>
<evidence type="ECO:0000256" key="6">
    <source>
        <dbReference type="ARBA" id="ARBA00022553"/>
    </source>
</evidence>
<evidence type="ECO:0000256" key="3">
    <source>
        <dbReference type="ARBA" id="ARBA00001946"/>
    </source>
</evidence>
<dbReference type="GO" id="GO:0005524">
    <property type="term" value="F:ATP binding"/>
    <property type="evidence" value="ECO:0007669"/>
    <property type="project" value="UniProtKB-KW"/>
</dbReference>
<dbReference type="PROSITE" id="PS50109">
    <property type="entry name" value="HIS_KIN"/>
    <property type="match status" value="1"/>
</dbReference>
<sequence>MHSLSSRVLILTAVFVMLAEVLIFLPSVARFRQDYMVQRIGDAHLGILALDATPDGIVSDKLKQQLLDFTGAHAISVRRSGMKLTLMEDNPRAVDSTIRLEELSPLDMISGALDSMIVRQDRVLRVIGYSPKDMDAEIEVVIDEGPMSAALLDFGWRIFLLSLVISLFTAGLVFLALHWILIRPLRRITANMTAFRDNPEDATRVIVPTARRDEVGVAEKELASMQEGLRAALQQKEHLAALGTAVAKINHDLKGILSRAILVFDRLEESDDPEVRRITPTLISSIDRAIAMCSHTLNYVGQESPSLKRSRFALQDLLDEVCEREIDGITLSAETVEGRMIDADRDQLYRALSNLIRNAVQAGAQAIDVSVRQDNGGTVVDISDDGPGLPPRAQENLFKPFKGSTRAGGSGLGLAIARELLRGHGGDLELLQTSGTGTTFRLTIPDRATP</sequence>
<evidence type="ECO:0000256" key="10">
    <source>
        <dbReference type="ARBA" id="ARBA00022801"/>
    </source>
</evidence>
<dbReference type="EMBL" id="SADE01000002">
    <property type="protein sequence ID" value="RVU36031.1"/>
    <property type="molecule type" value="Genomic_DNA"/>
</dbReference>
<dbReference type="InterPro" id="IPR004358">
    <property type="entry name" value="Sig_transdc_His_kin-like_C"/>
</dbReference>
<dbReference type="EC" id="2.7.13.3" evidence="5"/>
<evidence type="ECO:0000256" key="5">
    <source>
        <dbReference type="ARBA" id="ARBA00012438"/>
    </source>
</evidence>
<evidence type="ECO:0000313" key="23">
    <source>
        <dbReference type="Proteomes" id="UP000287447"/>
    </source>
</evidence>
<keyword evidence="6" id="KW-0597">Phosphoprotein</keyword>
<evidence type="ECO:0000256" key="1">
    <source>
        <dbReference type="ARBA" id="ARBA00000085"/>
    </source>
</evidence>
<protein>
    <recommendedName>
        <fullName evidence="17">Signal transduction histidine-protein kinase/phosphatase MprB</fullName>
        <ecNumber evidence="5">2.7.13.3</ecNumber>
    </recommendedName>
    <alternativeName>
        <fullName evidence="18">Mycobacterial persistence regulator B</fullName>
    </alternativeName>
</protein>
<comment type="cofactor">
    <cofactor evidence="2">
        <name>Mn(2+)</name>
        <dbReference type="ChEBI" id="CHEBI:29035"/>
    </cofactor>
</comment>
<feature type="transmembrane region" description="Helical" evidence="19">
    <location>
        <begin position="158"/>
        <end position="181"/>
    </location>
</feature>
<evidence type="ECO:0000256" key="2">
    <source>
        <dbReference type="ARBA" id="ARBA00001936"/>
    </source>
</evidence>
<dbReference type="PROSITE" id="PS50885">
    <property type="entry name" value="HAMP"/>
    <property type="match status" value="1"/>
</dbReference>
<dbReference type="CDD" id="cd00075">
    <property type="entry name" value="HATPase"/>
    <property type="match status" value="1"/>
</dbReference>
<dbReference type="GO" id="GO:0004721">
    <property type="term" value="F:phosphoprotein phosphatase activity"/>
    <property type="evidence" value="ECO:0007669"/>
    <property type="project" value="UniProtKB-KW"/>
</dbReference>
<keyword evidence="12" id="KW-0460">Magnesium</keyword>
<keyword evidence="13" id="KW-0904">Protein phosphatase</keyword>
<keyword evidence="14" id="KW-0902">Two-component regulatory system</keyword>
<dbReference type="PRINTS" id="PR00344">
    <property type="entry name" value="BCTRLSENSOR"/>
</dbReference>
<evidence type="ECO:0000256" key="8">
    <source>
        <dbReference type="ARBA" id="ARBA00022741"/>
    </source>
</evidence>
<keyword evidence="9 22" id="KW-0418">Kinase</keyword>
<keyword evidence="10" id="KW-0378">Hydrolase</keyword>
<dbReference type="Pfam" id="PF02518">
    <property type="entry name" value="HATPase_c"/>
    <property type="match status" value="1"/>
</dbReference>
<dbReference type="SUPFAM" id="SSF55874">
    <property type="entry name" value="ATPase domain of HSP90 chaperone/DNA topoisomerase II/histidine kinase"/>
    <property type="match status" value="1"/>
</dbReference>
<dbReference type="PANTHER" id="PTHR44936:SF9">
    <property type="entry name" value="SENSOR PROTEIN CREC"/>
    <property type="match status" value="1"/>
</dbReference>
<evidence type="ECO:0000256" key="14">
    <source>
        <dbReference type="ARBA" id="ARBA00023012"/>
    </source>
</evidence>
<reference evidence="23" key="1">
    <citation type="submission" date="2019-01" db="EMBL/GenBank/DDBJ databases">
        <title>Gri0909 isolated from a small marine red alga.</title>
        <authorList>
            <person name="Kim J."/>
            <person name="Jeong S.E."/>
            <person name="Jeon C.O."/>
        </authorList>
    </citation>
    <scope>NUCLEOTIDE SEQUENCE [LARGE SCALE GENOMIC DNA]</scope>
    <source>
        <strain evidence="23">Gri0909</strain>
    </source>
</reference>
<evidence type="ECO:0000256" key="9">
    <source>
        <dbReference type="ARBA" id="ARBA00022777"/>
    </source>
</evidence>
<keyword evidence="19" id="KW-1133">Transmembrane helix</keyword>
<evidence type="ECO:0000256" key="12">
    <source>
        <dbReference type="ARBA" id="ARBA00022842"/>
    </source>
</evidence>
<evidence type="ECO:0000313" key="22">
    <source>
        <dbReference type="EMBL" id="RVU36031.1"/>
    </source>
</evidence>
<evidence type="ECO:0000256" key="19">
    <source>
        <dbReference type="SAM" id="Phobius"/>
    </source>
</evidence>
<organism evidence="22 23">
    <name type="scientific">Hwanghaeella grinnelliae</name>
    <dbReference type="NCBI Taxonomy" id="2500179"/>
    <lineage>
        <taxon>Bacteria</taxon>
        <taxon>Pseudomonadati</taxon>
        <taxon>Pseudomonadota</taxon>
        <taxon>Alphaproteobacteria</taxon>
        <taxon>Rhodospirillales</taxon>
        <taxon>Rhodospirillaceae</taxon>
        <taxon>Hwanghaeella</taxon>
    </lineage>
</organism>
<keyword evidence="23" id="KW-1185">Reference proteome</keyword>
<dbReference type="SMART" id="SM00387">
    <property type="entry name" value="HATPase_c"/>
    <property type="match status" value="1"/>
</dbReference>
<dbReference type="Gene3D" id="3.30.565.10">
    <property type="entry name" value="Histidine kinase-like ATPase, C-terminal domain"/>
    <property type="match status" value="1"/>
</dbReference>
<dbReference type="PANTHER" id="PTHR44936">
    <property type="entry name" value="SENSOR PROTEIN CREC"/>
    <property type="match status" value="1"/>
</dbReference>
<accession>A0A3S2VP33</accession>
<dbReference type="GO" id="GO:0016020">
    <property type="term" value="C:membrane"/>
    <property type="evidence" value="ECO:0007669"/>
    <property type="project" value="UniProtKB-SubCell"/>
</dbReference>
<comment type="subcellular location">
    <subcellularLocation>
        <location evidence="4">Membrane</location>
    </subcellularLocation>
</comment>
<dbReference type="InterPro" id="IPR036890">
    <property type="entry name" value="HATPase_C_sf"/>
</dbReference>
<comment type="cofactor">
    <cofactor evidence="3">
        <name>Mg(2+)</name>
        <dbReference type="ChEBI" id="CHEBI:18420"/>
    </cofactor>
</comment>
<keyword evidence="19" id="KW-0812">Transmembrane</keyword>
<keyword evidence="11" id="KW-0067">ATP-binding</keyword>
<dbReference type="InterPro" id="IPR003660">
    <property type="entry name" value="HAMP_dom"/>
</dbReference>
<keyword evidence="16" id="KW-0464">Manganese</keyword>
<dbReference type="AlphaFoldDB" id="A0A3S2VP33"/>
<dbReference type="Gene3D" id="1.10.287.130">
    <property type="match status" value="1"/>
</dbReference>
<dbReference type="GO" id="GO:0000155">
    <property type="term" value="F:phosphorelay sensor kinase activity"/>
    <property type="evidence" value="ECO:0007669"/>
    <property type="project" value="InterPro"/>
</dbReference>
<feature type="domain" description="HAMP" evidence="21">
    <location>
        <begin position="179"/>
        <end position="234"/>
    </location>
</feature>
<keyword evidence="7" id="KW-0808">Transferase</keyword>
<evidence type="ECO:0000256" key="7">
    <source>
        <dbReference type="ARBA" id="ARBA00022679"/>
    </source>
</evidence>
<dbReference type="InterPro" id="IPR005467">
    <property type="entry name" value="His_kinase_dom"/>
</dbReference>
<dbReference type="RefSeq" id="WP_127765507.1">
    <property type="nucleotide sequence ID" value="NZ_SADE01000002.1"/>
</dbReference>
<dbReference type="Proteomes" id="UP000287447">
    <property type="component" value="Unassembled WGS sequence"/>
</dbReference>
<comment type="caution">
    <text evidence="22">The sequence shown here is derived from an EMBL/GenBank/DDBJ whole genome shotgun (WGS) entry which is preliminary data.</text>
</comment>
<evidence type="ECO:0000256" key="18">
    <source>
        <dbReference type="ARBA" id="ARBA00041776"/>
    </source>
</evidence>
<feature type="transmembrane region" description="Helical" evidence="19">
    <location>
        <begin position="6"/>
        <end position="29"/>
    </location>
</feature>
<gene>
    <name evidence="22" type="ORF">EOI86_12365</name>
</gene>
<evidence type="ECO:0000259" key="21">
    <source>
        <dbReference type="PROSITE" id="PS50885"/>
    </source>
</evidence>
<evidence type="ECO:0000256" key="4">
    <source>
        <dbReference type="ARBA" id="ARBA00004370"/>
    </source>
</evidence>
<proteinExistence type="predicted"/>
<dbReference type="InterPro" id="IPR050980">
    <property type="entry name" value="2C_sensor_his_kinase"/>
</dbReference>
<evidence type="ECO:0000256" key="15">
    <source>
        <dbReference type="ARBA" id="ARBA00023016"/>
    </source>
</evidence>
<dbReference type="SUPFAM" id="SSF47384">
    <property type="entry name" value="Homodimeric domain of signal transducing histidine kinase"/>
    <property type="match status" value="1"/>
</dbReference>
<keyword evidence="8" id="KW-0547">Nucleotide-binding</keyword>
<evidence type="ECO:0000256" key="17">
    <source>
        <dbReference type="ARBA" id="ARBA00040454"/>
    </source>
</evidence>